<reference evidence="1 2" key="1">
    <citation type="submission" date="2021-11" db="EMBL/GenBank/DDBJ databases">
        <authorList>
            <person name="Depoorter E."/>
        </authorList>
    </citation>
    <scope>NUCLEOTIDE SEQUENCE [LARGE SCALE GENOMIC DNA]</scope>
    <source>
        <strain evidence="1 2">LMG 24286</strain>
    </source>
</reference>
<protein>
    <submittedName>
        <fullName evidence="1">Uncharacterized protein</fullName>
    </submittedName>
</protein>
<organism evidence="1 2">
    <name type="scientific">Periweissella ghanensis</name>
    <dbReference type="NCBI Taxonomy" id="467997"/>
    <lineage>
        <taxon>Bacteria</taxon>
        <taxon>Bacillati</taxon>
        <taxon>Bacillota</taxon>
        <taxon>Bacilli</taxon>
        <taxon>Lactobacillales</taxon>
        <taxon>Lactobacillaceae</taxon>
        <taxon>Periweissella</taxon>
    </lineage>
</organism>
<keyword evidence="2" id="KW-1185">Reference proteome</keyword>
<comment type="caution">
    <text evidence="1">The sequence shown here is derived from an EMBL/GenBank/DDBJ whole genome shotgun (WGS) entry which is preliminary data.</text>
</comment>
<dbReference type="RefSeq" id="WP_230098436.1">
    <property type="nucleotide sequence ID" value="NZ_CAKKNT010000007.1"/>
</dbReference>
<dbReference type="EMBL" id="CAKKNT010000007">
    <property type="protein sequence ID" value="CAH0418341.1"/>
    <property type="molecule type" value="Genomic_DNA"/>
</dbReference>
<accession>A0ABM8ZA45</accession>
<proteinExistence type="predicted"/>
<sequence length="186" mass="21251">MRPEQLEAVEHVQPIKAINADNLTKDMEQQLLANQEYQQAMHRGPVIERPRAKTLQITQGAQNIKDSFPYQIYEEQSQQTMLVKPALISKEGPAMIVLSTDMTGTIVSEKIMVAASQAPANNLLEIFAFLAYHEPMIPTLYRDSFSDVLMLMKQHDIRAKLPHDFFTEHRAKNSKTKTFVQKIIDN</sequence>
<dbReference type="Proteomes" id="UP000789719">
    <property type="component" value="Unassembled WGS sequence"/>
</dbReference>
<evidence type="ECO:0000313" key="1">
    <source>
        <dbReference type="EMBL" id="CAH0418341.1"/>
    </source>
</evidence>
<name>A0ABM8ZA45_9LACO</name>
<evidence type="ECO:0000313" key="2">
    <source>
        <dbReference type="Proteomes" id="UP000789719"/>
    </source>
</evidence>
<gene>
    <name evidence="1" type="ORF">WGH24286_00759</name>
</gene>